<dbReference type="PROSITE" id="PS00627">
    <property type="entry name" value="GHMP_KINASES_ATP"/>
    <property type="match status" value="1"/>
</dbReference>
<evidence type="ECO:0000259" key="6">
    <source>
        <dbReference type="Pfam" id="PF00288"/>
    </source>
</evidence>
<comment type="similarity">
    <text evidence="5">Belongs to the GHMP kinase family.</text>
</comment>
<dbReference type="GO" id="GO:0005524">
    <property type="term" value="F:ATP binding"/>
    <property type="evidence" value="ECO:0007669"/>
    <property type="project" value="UniProtKB-KW"/>
</dbReference>
<accession>A0A0F3GK31</accession>
<dbReference type="InterPro" id="IPR020568">
    <property type="entry name" value="Ribosomal_Su5_D2-typ_SF"/>
</dbReference>
<dbReference type="PATRIC" id="fig|29290.4.peg.7306"/>
<feature type="domain" description="GHMP kinase C-terminal" evidence="7">
    <location>
        <begin position="230"/>
        <end position="292"/>
    </location>
</feature>
<dbReference type="SUPFAM" id="SSF54211">
    <property type="entry name" value="Ribosomal protein S5 domain 2-like"/>
    <property type="match status" value="1"/>
</dbReference>
<keyword evidence="3 8" id="KW-0418">Kinase</keyword>
<evidence type="ECO:0000313" key="8">
    <source>
        <dbReference type="EMBL" id="KJU82299.1"/>
    </source>
</evidence>
<keyword evidence="1" id="KW-0808">Transferase</keyword>
<dbReference type="InterPro" id="IPR006204">
    <property type="entry name" value="GHMP_kinase_N_dom"/>
</dbReference>
<dbReference type="Gene3D" id="3.30.230.120">
    <property type="match status" value="1"/>
</dbReference>
<evidence type="ECO:0000256" key="3">
    <source>
        <dbReference type="ARBA" id="ARBA00022777"/>
    </source>
</evidence>
<dbReference type="SUPFAM" id="SSF55060">
    <property type="entry name" value="GHMP Kinase, C-terminal domain"/>
    <property type="match status" value="1"/>
</dbReference>
<dbReference type="EMBL" id="LACI01002373">
    <property type="protein sequence ID" value="KJU82299.1"/>
    <property type="molecule type" value="Genomic_DNA"/>
</dbReference>
<evidence type="ECO:0000256" key="4">
    <source>
        <dbReference type="ARBA" id="ARBA00022840"/>
    </source>
</evidence>
<dbReference type="InterPro" id="IPR052203">
    <property type="entry name" value="GHMP_Kinase-Related"/>
</dbReference>
<comment type="caution">
    <text evidence="8">The sequence shown here is derived from an EMBL/GenBank/DDBJ whole genome shotgun (WGS) entry which is preliminary data.</text>
</comment>
<gene>
    <name evidence="8" type="ORF">MBAV_005516</name>
</gene>
<evidence type="ECO:0000313" key="9">
    <source>
        <dbReference type="Proteomes" id="UP000033423"/>
    </source>
</evidence>
<dbReference type="InterPro" id="IPR013750">
    <property type="entry name" value="GHMP_kinase_C_dom"/>
</dbReference>
<dbReference type="AlphaFoldDB" id="A0A0F3GK31"/>
<dbReference type="InterPro" id="IPR036554">
    <property type="entry name" value="GHMP_kinase_C_sf"/>
</dbReference>
<dbReference type="PANTHER" id="PTHR32463:SF0">
    <property type="entry name" value="L-FUCOSE KINASE"/>
    <property type="match status" value="1"/>
</dbReference>
<organism evidence="8 9">
    <name type="scientific">Candidatus Magnetobacterium bavaricum</name>
    <dbReference type="NCBI Taxonomy" id="29290"/>
    <lineage>
        <taxon>Bacteria</taxon>
        <taxon>Pseudomonadati</taxon>
        <taxon>Nitrospirota</taxon>
        <taxon>Thermodesulfovibrionia</taxon>
        <taxon>Thermodesulfovibrionales</taxon>
        <taxon>Candidatus Magnetobacteriaceae</taxon>
        <taxon>Candidatus Magnetobacterium</taxon>
    </lineage>
</organism>
<dbReference type="Proteomes" id="UP000033423">
    <property type="component" value="Unassembled WGS sequence"/>
</dbReference>
<dbReference type="Pfam" id="PF00288">
    <property type="entry name" value="GHMP_kinases_N"/>
    <property type="match status" value="1"/>
</dbReference>
<feature type="domain" description="GHMP kinase N-terminal" evidence="6">
    <location>
        <begin position="75"/>
        <end position="154"/>
    </location>
</feature>
<evidence type="ECO:0000256" key="2">
    <source>
        <dbReference type="ARBA" id="ARBA00022741"/>
    </source>
</evidence>
<evidence type="ECO:0000256" key="5">
    <source>
        <dbReference type="ARBA" id="ARBA00038121"/>
    </source>
</evidence>
<dbReference type="InterPro" id="IPR014606">
    <property type="entry name" value="Heptose_7-P_kinase"/>
</dbReference>
<dbReference type="PANTHER" id="PTHR32463">
    <property type="entry name" value="L-FUCOSE KINASE"/>
    <property type="match status" value="1"/>
</dbReference>
<evidence type="ECO:0000259" key="7">
    <source>
        <dbReference type="Pfam" id="PF08544"/>
    </source>
</evidence>
<protein>
    <submittedName>
        <fullName evidence="8">Kinase, galactokinase/mevalonate kinase</fullName>
    </submittedName>
</protein>
<sequence>MIITRTPLRVSFAGGGSDLREFYQKNGYGAVISAAIQKYMYIIIHPYFHDKIRIKYSQVEDVATIDEIKHPIVRECLRKVQIDKGIEIASFADVPSGTGLGSSSSFTVGLLNALYAYQGNVVSKQRLASEACEIEIDILNEPIGKQDQYAAAYGSINYIRFNNDETVYVTPVLLKKSTTDRLEEYLCLYHIGGNRRAGDILCEQKKNVSDSEEKFHSLQKMVVLANELKESLYNDKIYEVGDLLHKGWLYKKELASGITNDTINKLYDIALNIGAKGGKLLGAGGTGFLLLYAENHEPIKQSIGIKTMPFKIDNEGTKIIFYD</sequence>
<keyword evidence="9" id="KW-1185">Reference proteome</keyword>
<evidence type="ECO:0000256" key="1">
    <source>
        <dbReference type="ARBA" id="ARBA00022679"/>
    </source>
</evidence>
<keyword evidence="2" id="KW-0547">Nucleotide-binding</keyword>
<dbReference type="PRINTS" id="PR00960">
    <property type="entry name" value="LMBPPROTEIN"/>
</dbReference>
<dbReference type="GO" id="GO:0050201">
    <property type="term" value="F:fucokinase activity"/>
    <property type="evidence" value="ECO:0007669"/>
    <property type="project" value="TreeGrafter"/>
</dbReference>
<dbReference type="GO" id="GO:0042352">
    <property type="term" value="P:GDP-L-fucose salvage"/>
    <property type="evidence" value="ECO:0007669"/>
    <property type="project" value="TreeGrafter"/>
</dbReference>
<dbReference type="InterPro" id="IPR006203">
    <property type="entry name" value="GHMP_knse_ATP-bd_CS"/>
</dbReference>
<proteinExistence type="inferred from homology"/>
<dbReference type="Pfam" id="PF08544">
    <property type="entry name" value="GHMP_kinases_C"/>
    <property type="match status" value="1"/>
</dbReference>
<keyword evidence="4" id="KW-0067">ATP-binding</keyword>
<name>A0A0F3GK31_9BACT</name>
<dbReference type="PIRSF" id="PIRSF036406">
    <property type="entry name" value="Hept_kin"/>
    <property type="match status" value="1"/>
</dbReference>
<reference evidence="8 9" key="1">
    <citation type="submission" date="2015-02" db="EMBL/GenBank/DDBJ databases">
        <title>Single-cell genomics of uncultivated deep-branching MTB reveals a conserved set of magnetosome genes.</title>
        <authorList>
            <person name="Kolinko S."/>
            <person name="Richter M."/>
            <person name="Glockner F.O."/>
            <person name="Brachmann A."/>
            <person name="Schuler D."/>
        </authorList>
    </citation>
    <scope>NUCLEOTIDE SEQUENCE [LARGE SCALE GENOMIC DNA]</scope>
    <source>
        <strain evidence="8">TM-1</strain>
    </source>
</reference>
<dbReference type="InterPro" id="IPR001174">
    <property type="entry name" value="HddA/FKP"/>
</dbReference>